<dbReference type="SUPFAM" id="SSF54862">
    <property type="entry name" value="4Fe-4S ferredoxins"/>
    <property type="match status" value="1"/>
</dbReference>
<evidence type="ECO:0000313" key="7">
    <source>
        <dbReference type="Proteomes" id="UP001431776"/>
    </source>
</evidence>
<organism evidence="6 7">
    <name type="scientific">Anaerobaca lacustris</name>
    <dbReference type="NCBI Taxonomy" id="3044600"/>
    <lineage>
        <taxon>Bacteria</taxon>
        <taxon>Pseudomonadati</taxon>
        <taxon>Planctomycetota</taxon>
        <taxon>Phycisphaerae</taxon>
        <taxon>Sedimentisphaerales</taxon>
        <taxon>Anaerobacaceae</taxon>
        <taxon>Anaerobaca</taxon>
    </lineage>
</organism>
<reference evidence="6" key="1">
    <citation type="submission" date="2023-05" db="EMBL/GenBank/DDBJ databases">
        <title>Anaerotaeda fermentans gen. nov., sp. nov., a novel anaerobic planctomycete of the new family within the order Sedimentisphaerales isolated from Taman Peninsula, Russia.</title>
        <authorList>
            <person name="Khomyakova M.A."/>
            <person name="Merkel A.Y."/>
            <person name="Slobodkin A.I."/>
        </authorList>
    </citation>
    <scope>NUCLEOTIDE SEQUENCE</scope>
    <source>
        <strain evidence="6">M17dextr</strain>
    </source>
</reference>
<evidence type="ECO:0000256" key="2">
    <source>
        <dbReference type="ARBA" id="ARBA00023004"/>
    </source>
</evidence>
<dbReference type="Pfam" id="PF00037">
    <property type="entry name" value="Fer4"/>
    <property type="match status" value="2"/>
</dbReference>
<evidence type="ECO:0000256" key="1">
    <source>
        <dbReference type="ARBA" id="ARBA00022723"/>
    </source>
</evidence>
<protein>
    <submittedName>
        <fullName evidence="6">4Fe-4S binding protein</fullName>
    </submittedName>
</protein>
<dbReference type="RefSeq" id="WP_349245759.1">
    <property type="nucleotide sequence ID" value="NZ_JASCXX010000019.1"/>
</dbReference>
<sequence>MSRSIAFLAVAILFVSMVLFWLYAERWRPLRPSTWAVMQKTGWRGLLDFSALHAYIYGRWTKQYLNVLTNQVFPHLSAAGRKRWADRYHGKVLTHDQAKAIVTINREIPLRDLEQIIPYPMARDLVLAGPPEVAVFPCGCRQRRANPCRPIQVCMVIGQPFADFILEHHPKTSRRLSQAEAVELLEAEHERGHLHSAWFKDVLLGRFYAICNCCKCCCGGIEAMRKHGVPMVASSGYVAQVDEAACTTCGACEEACPFGAIRMNGTAALDWEACMGCGVCVDSCPSQALSLVRDERKGMPLDVRLLNS</sequence>
<keyword evidence="2" id="KW-0408">Iron</keyword>
<keyword evidence="4" id="KW-0472">Membrane</keyword>
<dbReference type="PROSITE" id="PS51379">
    <property type="entry name" value="4FE4S_FER_2"/>
    <property type="match status" value="2"/>
</dbReference>
<evidence type="ECO:0000259" key="5">
    <source>
        <dbReference type="PROSITE" id="PS51379"/>
    </source>
</evidence>
<dbReference type="InterPro" id="IPR017900">
    <property type="entry name" value="4Fe4S_Fe_S_CS"/>
</dbReference>
<keyword evidence="4" id="KW-1133">Transmembrane helix</keyword>
<evidence type="ECO:0000256" key="4">
    <source>
        <dbReference type="SAM" id="Phobius"/>
    </source>
</evidence>
<dbReference type="GO" id="GO:0046872">
    <property type="term" value="F:metal ion binding"/>
    <property type="evidence" value="ECO:0007669"/>
    <property type="project" value="UniProtKB-KW"/>
</dbReference>
<proteinExistence type="predicted"/>
<dbReference type="GO" id="GO:0051536">
    <property type="term" value="F:iron-sulfur cluster binding"/>
    <property type="evidence" value="ECO:0007669"/>
    <property type="project" value="UniProtKB-KW"/>
</dbReference>
<evidence type="ECO:0000256" key="3">
    <source>
        <dbReference type="ARBA" id="ARBA00023014"/>
    </source>
</evidence>
<feature type="domain" description="4Fe-4S ferredoxin-type" evidence="5">
    <location>
        <begin position="237"/>
        <end position="266"/>
    </location>
</feature>
<dbReference type="PROSITE" id="PS00198">
    <property type="entry name" value="4FE4S_FER_1"/>
    <property type="match status" value="2"/>
</dbReference>
<gene>
    <name evidence="6" type="ORF">QJ522_14910</name>
</gene>
<keyword evidence="1" id="KW-0479">Metal-binding</keyword>
<accession>A0AAW6U375</accession>
<dbReference type="Gene3D" id="3.30.70.20">
    <property type="match status" value="1"/>
</dbReference>
<dbReference type="Proteomes" id="UP001431776">
    <property type="component" value="Unassembled WGS sequence"/>
</dbReference>
<feature type="transmembrane region" description="Helical" evidence="4">
    <location>
        <begin position="6"/>
        <end position="24"/>
    </location>
</feature>
<name>A0AAW6U375_9BACT</name>
<comment type="caution">
    <text evidence="6">The sequence shown here is derived from an EMBL/GenBank/DDBJ whole genome shotgun (WGS) entry which is preliminary data.</text>
</comment>
<dbReference type="AlphaFoldDB" id="A0AAW6U375"/>
<dbReference type="EMBL" id="JASCXX010000019">
    <property type="protein sequence ID" value="MDI6450349.1"/>
    <property type="molecule type" value="Genomic_DNA"/>
</dbReference>
<dbReference type="InterPro" id="IPR017896">
    <property type="entry name" value="4Fe4S_Fe-S-bd"/>
</dbReference>
<feature type="domain" description="4Fe-4S ferredoxin-type" evidence="5">
    <location>
        <begin position="269"/>
        <end position="294"/>
    </location>
</feature>
<keyword evidence="7" id="KW-1185">Reference proteome</keyword>
<keyword evidence="3" id="KW-0411">Iron-sulfur</keyword>
<evidence type="ECO:0000313" key="6">
    <source>
        <dbReference type="EMBL" id="MDI6450349.1"/>
    </source>
</evidence>
<keyword evidence="4" id="KW-0812">Transmembrane</keyword>